<evidence type="ECO:0000256" key="2">
    <source>
        <dbReference type="ARBA" id="ARBA00023125"/>
    </source>
</evidence>
<dbReference type="GO" id="GO:0003700">
    <property type="term" value="F:DNA-binding transcription factor activity"/>
    <property type="evidence" value="ECO:0007669"/>
    <property type="project" value="TreeGrafter"/>
</dbReference>
<dbReference type="HOGENOM" id="CLU_037628_6_2_9"/>
<dbReference type="AlphaFoldDB" id="R3WS99"/>
<dbReference type="Pfam" id="PF00356">
    <property type="entry name" value="LacI"/>
    <property type="match status" value="1"/>
</dbReference>
<keyword evidence="2" id="KW-0238">DNA-binding</keyword>
<proteinExistence type="predicted"/>
<dbReference type="SMART" id="SM00354">
    <property type="entry name" value="HTH_LACI"/>
    <property type="match status" value="1"/>
</dbReference>
<dbReference type="PANTHER" id="PTHR30146:SF109">
    <property type="entry name" value="HTH-TYPE TRANSCRIPTIONAL REGULATOR GALS"/>
    <property type="match status" value="1"/>
</dbReference>
<reference evidence="5 6" key="1">
    <citation type="submission" date="2013-02" db="EMBL/GenBank/DDBJ databases">
        <title>The Genome Sequence of Enterococcus phoeniculicola BAA-412.</title>
        <authorList>
            <consortium name="The Broad Institute Genome Sequencing Platform"/>
            <consortium name="The Broad Institute Genome Sequencing Center for Infectious Disease"/>
            <person name="Earl A.M."/>
            <person name="Gilmore M.S."/>
            <person name="Lebreton F."/>
            <person name="Walker B."/>
            <person name="Young S.K."/>
            <person name="Zeng Q."/>
            <person name="Gargeya S."/>
            <person name="Fitzgerald M."/>
            <person name="Haas B."/>
            <person name="Abouelleil A."/>
            <person name="Alvarado L."/>
            <person name="Arachchi H.M."/>
            <person name="Berlin A.M."/>
            <person name="Chapman S.B."/>
            <person name="Dewar J."/>
            <person name="Goldberg J."/>
            <person name="Griggs A."/>
            <person name="Gujja S."/>
            <person name="Hansen M."/>
            <person name="Howarth C."/>
            <person name="Imamovic A."/>
            <person name="Larimer J."/>
            <person name="McCowan C."/>
            <person name="Murphy C."/>
            <person name="Neiman D."/>
            <person name="Pearson M."/>
            <person name="Priest M."/>
            <person name="Roberts A."/>
            <person name="Saif S."/>
            <person name="Shea T."/>
            <person name="Sisk P."/>
            <person name="Sykes S."/>
            <person name="Wortman J."/>
            <person name="Nusbaum C."/>
            <person name="Birren B."/>
        </authorList>
    </citation>
    <scope>NUCLEOTIDE SEQUENCE [LARGE SCALE GENOMIC DNA]</scope>
    <source>
        <strain evidence="5 6">ATCC BAA-412</strain>
    </source>
</reference>
<evidence type="ECO:0000313" key="5">
    <source>
        <dbReference type="EMBL" id="EOL44705.1"/>
    </source>
</evidence>
<dbReference type="Gene3D" id="1.10.260.40">
    <property type="entry name" value="lambda repressor-like DNA-binding domains"/>
    <property type="match status" value="1"/>
</dbReference>
<keyword evidence="3" id="KW-0804">Transcription</keyword>
<dbReference type="SUPFAM" id="SSF53822">
    <property type="entry name" value="Periplasmic binding protein-like I"/>
    <property type="match status" value="1"/>
</dbReference>
<dbReference type="PANTHER" id="PTHR30146">
    <property type="entry name" value="LACI-RELATED TRANSCRIPTIONAL REPRESSOR"/>
    <property type="match status" value="1"/>
</dbReference>
<dbReference type="Gene3D" id="3.40.50.2300">
    <property type="match status" value="2"/>
</dbReference>
<feature type="domain" description="HTH lacI-type" evidence="4">
    <location>
        <begin position="3"/>
        <end position="58"/>
    </location>
</feature>
<dbReference type="EMBL" id="AJAT01000013">
    <property type="protein sequence ID" value="EOL44705.1"/>
    <property type="molecule type" value="Genomic_DNA"/>
</dbReference>
<protein>
    <recommendedName>
        <fullName evidence="4">HTH lacI-type domain-containing protein</fullName>
    </recommendedName>
</protein>
<gene>
    <name evidence="5" type="ORF">UC3_01522</name>
</gene>
<evidence type="ECO:0000256" key="1">
    <source>
        <dbReference type="ARBA" id="ARBA00023015"/>
    </source>
</evidence>
<keyword evidence="1" id="KW-0805">Transcription regulation</keyword>
<dbReference type="CDD" id="cd01392">
    <property type="entry name" value="HTH_LacI"/>
    <property type="match status" value="1"/>
</dbReference>
<dbReference type="Proteomes" id="UP000013785">
    <property type="component" value="Unassembled WGS sequence"/>
</dbReference>
<organism evidence="5 6">
    <name type="scientific">Enterococcus phoeniculicola ATCC BAA-412</name>
    <dbReference type="NCBI Taxonomy" id="1158610"/>
    <lineage>
        <taxon>Bacteria</taxon>
        <taxon>Bacillati</taxon>
        <taxon>Bacillota</taxon>
        <taxon>Bacilli</taxon>
        <taxon>Lactobacillales</taxon>
        <taxon>Enterococcaceae</taxon>
        <taxon>Enterococcus</taxon>
    </lineage>
</organism>
<evidence type="ECO:0000259" key="4">
    <source>
        <dbReference type="PROSITE" id="PS50932"/>
    </source>
</evidence>
<dbReference type="STRING" id="154621.RV11_GL002454"/>
<dbReference type="InterPro" id="IPR028082">
    <property type="entry name" value="Peripla_BP_I"/>
</dbReference>
<dbReference type="SUPFAM" id="SSF47413">
    <property type="entry name" value="lambda repressor-like DNA-binding domains"/>
    <property type="match status" value="1"/>
</dbReference>
<evidence type="ECO:0000256" key="3">
    <source>
        <dbReference type="ARBA" id="ARBA00023163"/>
    </source>
</evidence>
<keyword evidence="6" id="KW-1185">Reference proteome</keyword>
<dbReference type="GO" id="GO:0000976">
    <property type="term" value="F:transcription cis-regulatory region binding"/>
    <property type="evidence" value="ECO:0007669"/>
    <property type="project" value="TreeGrafter"/>
</dbReference>
<dbReference type="OrthoDB" id="9775106at2"/>
<name>R3WS99_9ENTE</name>
<dbReference type="RefSeq" id="WP_010768185.1">
    <property type="nucleotide sequence ID" value="NZ_ASWE01000003.1"/>
</dbReference>
<dbReference type="PATRIC" id="fig|1158610.3.peg.1507"/>
<dbReference type="PROSITE" id="PS50932">
    <property type="entry name" value="HTH_LACI_2"/>
    <property type="match status" value="1"/>
</dbReference>
<dbReference type="eggNOG" id="COG1609">
    <property type="taxonomic scope" value="Bacteria"/>
</dbReference>
<dbReference type="CDD" id="cd06267">
    <property type="entry name" value="PBP1_LacI_sugar_binding-like"/>
    <property type="match status" value="1"/>
</dbReference>
<comment type="caution">
    <text evidence="5">The sequence shown here is derived from an EMBL/GenBank/DDBJ whole genome shotgun (WGS) entry which is preliminary data.</text>
</comment>
<accession>R3WS99</accession>
<dbReference type="InterPro" id="IPR046335">
    <property type="entry name" value="LacI/GalR-like_sensor"/>
</dbReference>
<evidence type="ECO:0000313" key="6">
    <source>
        <dbReference type="Proteomes" id="UP000013785"/>
    </source>
</evidence>
<sequence length="337" mass="38352">MRVTIKKIAEEAGVSVTTVSNVINNKAHRVSKDKKELIQSIIKKYNYSPNMNARALVKSSSRLIGLLYFSEKPKLDFSDPFVTEVLEGIERVAKERGFFILVHSVSSFEDIEEVQKNWKFEGFIAVGFSQQLFKEANEIVQGPIVFLDTHLEATLNKTIKNYPNRYFINTNDFQAAYDATSYLLNRGLTSIAFLSYAFDENQTSVIQQRYLGYKAALAQNNQGINEQLVFTDEEQVDMLKKIDNYQGVLVTADYLALKFIHFLKQHGAYDKQALSIIGFDDIAYSELNDPPLSTVRLDQISKGEKAMQMIVDISEKQEIVKQVTLLEGELILRKTTN</sequence>
<dbReference type="InterPro" id="IPR000843">
    <property type="entry name" value="HTH_LacI"/>
</dbReference>
<dbReference type="Pfam" id="PF13377">
    <property type="entry name" value="Peripla_BP_3"/>
    <property type="match status" value="1"/>
</dbReference>
<dbReference type="InterPro" id="IPR010982">
    <property type="entry name" value="Lambda_DNA-bd_dom_sf"/>
</dbReference>